<dbReference type="GO" id="GO:0043236">
    <property type="term" value="F:laminin binding"/>
    <property type="evidence" value="ECO:0007669"/>
    <property type="project" value="InterPro"/>
</dbReference>
<feature type="transmembrane region" description="Helical" evidence="2">
    <location>
        <begin position="157"/>
        <end position="178"/>
    </location>
</feature>
<dbReference type="GO" id="GO:0043113">
    <property type="term" value="P:receptor clustering"/>
    <property type="evidence" value="ECO:0007669"/>
    <property type="project" value="InterPro"/>
</dbReference>
<evidence type="ECO:0000256" key="3">
    <source>
        <dbReference type="SAM" id="SignalP"/>
    </source>
</evidence>
<dbReference type="Proteomes" id="UP000663881">
    <property type="component" value="Unassembled WGS sequence"/>
</dbReference>
<sequence>MALIGWLFCLPILILSIQSCHIIDILQMNSSNVIFTGRILSLHRWSADHPYSAFVWVFRILRGESYLLEHYQSTHLQRPLYIIIDNLGICEENSPLKYYDVKIFGIQINNARFQSSFTPLPVTVANMQAIEVPMSTVTTKSYVVAVDQHQQSKSRKFLRILLLFVGIVILVAALFLAIGNQRKSLTVSDSNNTELIYNQSSQELRSARTCEYGRTLCEAQATCTEQNECRCIFNCNDDDEPVQDVETRITYQKQCQLDEAACNSHYQQSSLEKGK</sequence>
<accession>A0A818L2Y0</accession>
<dbReference type="AlphaFoldDB" id="A0A818L2Y0"/>
<evidence type="ECO:0000256" key="1">
    <source>
        <dbReference type="PROSITE-ProRule" id="PRU00443"/>
    </source>
</evidence>
<keyword evidence="2" id="KW-0472">Membrane</keyword>
<feature type="chain" id="PRO_5036233476" description="NtA domain-containing protein" evidence="3">
    <location>
        <begin position="20"/>
        <end position="275"/>
    </location>
</feature>
<dbReference type="GO" id="GO:0005886">
    <property type="term" value="C:plasma membrane"/>
    <property type="evidence" value="ECO:0007669"/>
    <property type="project" value="GOC"/>
</dbReference>
<dbReference type="EMBL" id="CAJOAY010000166">
    <property type="protein sequence ID" value="CAF3567475.1"/>
    <property type="molecule type" value="Genomic_DNA"/>
</dbReference>
<evidence type="ECO:0000256" key="2">
    <source>
        <dbReference type="SAM" id="Phobius"/>
    </source>
</evidence>
<dbReference type="Gene3D" id="2.40.50.120">
    <property type="match status" value="1"/>
</dbReference>
<name>A0A818L2Y0_9BILA</name>
<gene>
    <name evidence="6" type="ORF">OKA104_LOCUS4922</name>
    <name evidence="5" type="ORF">VCS650_LOCUS38377</name>
</gene>
<feature type="signal peptide" evidence="3">
    <location>
        <begin position="1"/>
        <end position="19"/>
    </location>
</feature>
<evidence type="ECO:0000313" key="7">
    <source>
        <dbReference type="Proteomes" id="UP000663881"/>
    </source>
</evidence>
<evidence type="ECO:0000313" key="6">
    <source>
        <dbReference type="EMBL" id="CAF3567475.1"/>
    </source>
</evidence>
<proteinExistence type="predicted"/>
<dbReference type="InterPro" id="IPR004850">
    <property type="entry name" value="NtA_dom"/>
</dbReference>
<comment type="caution">
    <text evidence="1">Lacks conserved residue(s) required for the propagation of feature annotation.</text>
</comment>
<evidence type="ECO:0000313" key="5">
    <source>
        <dbReference type="EMBL" id="CAF1432251.1"/>
    </source>
</evidence>
<organism evidence="6 7">
    <name type="scientific">Adineta steineri</name>
    <dbReference type="NCBI Taxonomy" id="433720"/>
    <lineage>
        <taxon>Eukaryota</taxon>
        <taxon>Metazoa</taxon>
        <taxon>Spiralia</taxon>
        <taxon>Gnathifera</taxon>
        <taxon>Rotifera</taxon>
        <taxon>Eurotatoria</taxon>
        <taxon>Bdelloidea</taxon>
        <taxon>Adinetida</taxon>
        <taxon>Adinetidae</taxon>
        <taxon>Adineta</taxon>
    </lineage>
</organism>
<reference evidence="6" key="1">
    <citation type="submission" date="2021-02" db="EMBL/GenBank/DDBJ databases">
        <authorList>
            <person name="Nowell W R."/>
        </authorList>
    </citation>
    <scope>NUCLEOTIDE SEQUENCE</scope>
</reference>
<evidence type="ECO:0000259" key="4">
    <source>
        <dbReference type="PROSITE" id="PS51121"/>
    </source>
</evidence>
<dbReference type="PROSITE" id="PS51121">
    <property type="entry name" value="NTA"/>
    <property type="match status" value="1"/>
</dbReference>
<dbReference type="Proteomes" id="UP000663891">
    <property type="component" value="Unassembled WGS sequence"/>
</dbReference>
<dbReference type="OrthoDB" id="10041765at2759"/>
<dbReference type="EMBL" id="CAJNON010001136">
    <property type="protein sequence ID" value="CAF1432251.1"/>
    <property type="molecule type" value="Genomic_DNA"/>
</dbReference>
<comment type="caution">
    <text evidence="6">The sequence shown here is derived from an EMBL/GenBank/DDBJ whole genome shotgun (WGS) entry which is preliminary data.</text>
</comment>
<keyword evidence="3" id="KW-0732">Signal</keyword>
<dbReference type="InterPro" id="IPR008993">
    <property type="entry name" value="TIMP-like_OB-fold"/>
</dbReference>
<keyword evidence="2" id="KW-1133">Transmembrane helix</keyword>
<keyword evidence="2" id="KW-0812">Transmembrane</keyword>
<protein>
    <recommendedName>
        <fullName evidence="4">NtA domain-containing protein</fullName>
    </recommendedName>
</protein>
<feature type="domain" description="NtA" evidence="4">
    <location>
        <begin position="9"/>
        <end position="141"/>
    </location>
</feature>